<feature type="non-terminal residue" evidence="3">
    <location>
        <position position="1"/>
    </location>
</feature>
<dbReference type="PANTHER" id="PTHR45913">
    <property type="entry name" value="EPM2A-INTERACTING PROTEIN 1"/>
    <property type="match status" value="1"/>
</dbReference>
<feature type="domain" description="HAT C-terminal dimerisation" evidence="2">
    <location>
        <begin position="231"/>
        <end position="298"/>
    </location>
</feature>
<dbReference type="EMBL" id="VUJU01014237">
    <property type="protein sequence ID" value="KAF0702567.1"/>
    <property type="molecule type" value="Genomic_DNA"/>
</dbReference>
<dbReference type="InterPro" id="IPR008906">
    <property type="entry name" value="HATC_C_dom"/>
</dbReference>
<dbReference type="OrthoDB" id="6580819at2759"/>
<dbReference type="Proteomes" id="UP000478052">
    <property type="component" value="Unassembled WGS sequence"/>
</dbReference>
<sequence length="330" mass="39134">VVLNKAIKIVNFIRARDLNHRKFKEFLSELNSQYSDIMFHTEVRWLSKGKVLERFFSLREEIKLFIHEQKGEFPEINSLEFWYKLAFLADVTKSLNILQTNLQGENKLIPHMASKIFAFEEKLKMYIEEVSDNDFSSFSNFDVMKKENNIFSDNTDIETLKPQLLELLVTLKNEMNRRFNDIKNLKNAFRFIENPWAVTTKEIFEINIMNHNISLLKNELIDLQEDITLKDIFNDKNNAMEFWNTLEEHQYPSLLSNVKAILTFFGSTYLCEAAFSKLTFIKNKYRNRLSDVHLDDLLRLSTSNTPVDINKIIKQTERYRPSTSKHSKQY</sequence>
<proteinExistence type="predicted"/>
<dbReference type="GO" id="GO:0046983">
    <property type="term" value="F:protein dimerization activity"/>
    <property type="evidence" value="ECO:0007669"/>
    <property type="project" value="InterPro"/>
</dbReference>
<evidence type="ECO:0000313" key="4">
    <source>
        <dbReference type="Proteomes" id="UP000478052"/>
    </source>
</evidence>
<dbReference type="Pfam" id="PF05699">
    <property type="entry name" value="Dimer_Tnp_hAT"/>
    <property type="match status" value="1"/>
</dbReference>
<keyword evidence="4" id="KW-1185">Reference proteome</keyword>
<dbReference type="SUPFAM" id="SSF53098">
    <property type="entry name" value="Ribonuclease H-like"/>
    <property type="match status" value="1"/>
</dbReference>
<dbReference type="PANTHER" id="PTHR45913:SF5">
    <property type="entry name" value="GENERAL TRANSCRIPTION FACTOR II-I REPEAT DOMAIN-CONTAINING PROTEIN 2A-LIKE PROTEIN"/>
    <property type="match status" value="1"/>
</dbReference>
<name>A0A6G0VMR0_APHCR</name>
<reference evidence="3 4" key="1">
    <citation type="submission" date="2019-08" db="EMBL/GenBank/DDBJ databases">
        <title>Whole genome of Aphis craccivora.</title>
        <authorList>
            <person name="Voronova N.V."/>
            <person name="Shulinski R.S."/>
            <person name="Bandarenka Y.V."/>
            <person name="Zhorov D.G."/>
            <person name="Warner D."/>
        </authorList>
    </citation>
    <scope>NUCLEOTIDE SEQUENCE [LARGE SCALE GENOMIC DNA]</scope>
    <source>
        <strain evidence="3">180601</strain>
        <tissue evidence="3">Whole Body</tissue>
    </source>
</reference>
<evidence type="ECO:0000259" key="2">
    <source>
        <dbReference type="Pfam" id="PF05699"/>
    </source>
</evidence>
<evidence type="ECO:0000313" key="3">
    <source>
        <dbReference type="EMBL" id="KAF0702567.1"/>
    </source>
</evidence>
<feature type="coiled-coil region" evidence="1">
    <location>
        <begin position="168"/>
        <end position="226"/>
    </location>
</feature>
<gene>
    <name evidence="3" type="ORF">FWK35_00039031</name>
</gene>
<dbReference type="AlphaFoldDB" id="A0A6G0VMR0"/>
<comment type="caution">
    <text evidence="3">The sequence shown here is derived from an EMBL/GenBank/DDBJ whole genome shotgun (WGS) entry which is preliminary data.</text>
</comment>
<evidence type="ECO:0000256" key="1">
    <source>
        <dbReference type="SAM" id="Coils"/>
    </source>
</evidence>
<keyword evidence="1" id="KW-0175">Coiled coil</keyword>
<feature type="non-terminal residue" evidence="3">
    <location>
        <position position="330"/>
    </location>
</feature>
<organism evidence="3 4">
    <name type="scientific">Aphis craccivora</name>
    <name type="common">Cowpea aphid</name>
    <dbReference type="NCBI Taxonomy" id="307492"/>
    <lineage>
        <taxon>Eukaryota</taxon>
        <taxon>Metazoa</taxon>
        <taxon>Ecdysozoa</taxon>
        <taxon>Arthropoda</taxon>
        <taxon>Hexapoda</taxon>
        <taxon>Insecta</taxon>
        <taxon>Pterygota</taxon>
        <taxon>Neoptera</taxon>
        <taxon>Paraneoptera</taxon>
        <taxon>Hemiptera</taxon>
        <taxon>Sternorrhyncha</taxon>
        <taxon>Aphidomorpha</taxon>
        <taxon>Aphidoidea</taxon>
        <taxon>Aphididae</taxon>
        <taxon>Aphidini</taxon>
        <taxon>Aphis</taxon>
        <taxon>Aphis</taxon>
    </lineage>
</organism>
<accession>A0A6G0VMR0</accession>
<protein>
    <submittedName>
        <fullName evidence="3">General transcription factor II-I repeat domain-containing protein 2B-like</fullName>
    </submittedName>
</protein>
<dbReference type="InterPro" id="IPR012337">
    <property type="entry name" value="RNaseH-like_sf"/>
</dbReference>